<reference evidence="1 2" key="1">
    <citation type="submission" date="2020-10" db="EMBL/GenBank/DDBJ databases">
        <title>The Coptis chinensis genome and diversification of protoberbering-type alkaloids.</title>
        <authorList>
            <person name="Wang B."/>
            <person name="Shu S."/>
            <person name="Song C."/>
            <person name="Liu Y."/>
        </authorList>
    </citation>
    <scope>NUCLEOTIDE SEQUENCE [LARGE SCALE GENOMIC DNA]</scope>
    <source>
        <strain evidence="1">HL-2020</strain>
        <tissue evidence="1">Leaf</tissue>
    </source>
</reference>
<gene>
    <name evidence="1" type="ORF">IFM89_010621</name>
</gene>
<sequence length="108" mass="12350">MTASRAVRVRKLTRLPKVKCWLVGFSKADSIDKAKVFNDVWKTDLEIGKHDCRDYTNELVEYLTGEKHVLDRLRRGLDRQAIMVGDSRLPVLPKTSDMVLPGSNPNRL</sequence>
<dbReference type="PANTHER" id="PTHR36342:SF1">
    <property type="entry name" value="PTB DOMAIN ENGULFMENT ADAPTER"/>
    <property type="match status" value="1"/>
</dbReference>
<accession>A0A835M5J1</accession>
<evidence type="ECO:0000313" key="2">
    <source>
        <dbReference type="Proteomes" id="UP000631114"/>
    </source>
</evidence>
<dbReference type="OrthoDB" id="1920822at2759"/>
<comment type="caution">
    <text evidence="1">The sequence shown here is derived from an EMBL/GenBank/DDBJ whole genome shotgun (WGS) entry which is preliminary data.</text>
</comment>
<protein>
    <submittedName>
        <fullName evidence="1">Uncharacterized protein</fullName>
    </submittedName>
</protein>
<dbReference type="Proteomes" id="UP000631114">
    <property type="component" value="Unassembled WGS sequence"/>
</dbReference>
<name>A0A835M5J1_9MAGN</name>
<evidence type="ECO:0000313" key="1">
    <source>
        <dbReference type="EMBL" id="KAF9620005.1"/>
    </source>
</evidence>
<dbReference type="EMBL" id="JADFTS010000002">
    <property type="protein sequence ID" value="KAF9620005.1"/>
    <property type="molecule type" value="Genomic_DNA"/>
</dbReference>
<proteinExistence type="predicted"/>
<keyword evidence="2" id="KW-1185">Reference proteome</keyword>
<organism evidence="1 2">
    <name type="scientific">Coptis chinensis</name>
    <dbReference type="NCBI Taxonomy" id="261450"/>
    <lineage>
        <taxon>Eukaryota</taxon>
        <taxon>Viridiplantae</taxon>
        <taxon>Streptophyta</taxon>
        <taxon>Embryophyta</taxon>
        <taxon>Tracheophyta</taxon>
        <taxon>Spermatophyta</taxon>
        <taxon>Magnoliopsida</taxon>
        <taxon>Ranunculales</taxon>
        <taxon>Ranunculaceae</taxon>
        <taxon>Coptidoideae</taxon>
        <taxon>Coptis</taxon>
    </lineage>
</organism>
<dbReference type="AlphaFoldDB" id="A0A835M5J1"/>
<dbReference type="PANTHER" id="PTHR36342">
    <property type="entry name" value="PTB DOMAIN ENGULFMENT ADAPTER"/>
    <property type="match status" value="1"/>
</dbReference>